<organism evidence="2 3">
    <name type="scientific">Candolleomyces aberdarensis</name>
    <dbReference type="NCBI Taxonomy" id="2316362"/>
    <lineage>
        <taxon>Eukaryota</taxon>
        <taxon>Fungi</taxon>
        <taxon>Dikarya</taxon>
        <taxon>Basidiomycota</taxon>
        <taxon>Agaricomycotina</taxon>
        <taxon>Agaricomycetes</taxon>
        <taxon>Agaricomycetidae</taxon>
        <taxon>Agaricales</taxon>
        <taxon>Agaricineae</taxon>
        <taxon>Psathyrellaceae</taxon>
        <taxon>Candolleomyces</taxon>
    </lineage>
</organism>
<sequence>MTVFGEAKGLVQQESGARFEGNAAPPKKSAKKKPTLGNPEDHDWSGVVEKLLQDEAH</sequence>
<proteinExistence type="predicted"/>
<keyword evidence="3" id="KW-1185">Reference proteome</keyword>
<protein>
    <submittedName>
        <fullName evidence="2">Uncharacterized protein</fullName>
    </submittedName>
</protein>
<dbReference type="EMBL" id="SDEE01001050">
    <property type="protein sequence ID" value="RXW12997.1"/>
    <property type="molecule type" value="Genomic_DNA"/>
</dbReference>
<evidence type="ECO:0000313" key="3">
    <source>
        <dbReference type="Proteomes" id="UP000290288"/>
    </source>
</evidence>
<evidence type="ECO:0000256" key="1">
    <source>
        <dbReference type="SAM" id="MobiDB-lite"/>
    </source>
</evidence>
<reference evidence="2 3" key="1">
    <citation type="submission" date="2019-01" db="EMBL/GenBank/DDBJ databases">
        <title>Draft genome sequence of Psathyrella aberdarensis IHI B618.</title>
        <authorList>
            <person name="Buettner E."/>
            <person name="Kellner H."/>
        </authorList>
    </citation>
    <scope>NUCLEOTIDE SEQUENCE [LARGE SCALE GENOMIC DNA]</scope>
    <source>
        <strain evidence="2 3">IHI B618</strain>
    </source>
</reference>
<feature type="region of interest" description="Disordered" evidence="1">
    <location>
        <begin position="1"/>
        <end position="46"/>
    </location>
</feature>
<evidence type="ECO:0000313" key="2">
    <source>
        <dbReference type="EMBL" id="RXW12997.1"/>
    </source>
</evidence>
<dbReference type="Proteomes" id="UP000290288">
    <property type="component" value="Unassembled WGS sequence"/>
</dbReference>
<accession>A0A4Q2D1C9</accession>
<comment type="caution">
    <text evidence="2">The sequence shown here is derived from an EMBL/GenBank/DDBJ whole genome shotgun (WGS) entry which is preliminary data.</text>
</comment>
<name>A0A4Q2D1C9_9AGAR</name>
<dbReference type="AlphaFoldDB" id="A0A4Q2D1C9"/>
<gene>
    <name evidence="2" type="ORF">EST38_g12857</name>
</gene>